<keyword evidence="3" id="KW-1185">Reference proteome</keyword>
<name>A0A128FKB9_9GAMM</name>
<dbReference type="EC" id="4.2.1.2" evidence="2"/>
<evidence type="ECO:0000313" key="2">
    <source>
        <dbReference type="EMBL" id="CZF87020.1"/>
    </source>
</evidence>
<dbReference type="GO" id="GO:0004333">
    <property type="term" value="F:fumarate hydratase activity"/>
    <property type="evidence" value="ECO:0007669"/>
    <property type="project" value="UniProtKB-EC"/>
</dbReference>
<gene>
    <name evidence="2" type="primary">fumC_3</name>
    <name evidence="2" type="ORF">GMA8713_05061</name>
</gene>
<dbReference type="Pfam" id="PF00206">
    <property type="entry name" value="Lyase_1"/>
    <property type="match status" value="1"/>
</dbReference>
<dbReference type="Proteomes" id="UP000073601">
    <property type="component" value="Unassembled WGS sequence"/>
</dbReference>
<dbReference type="EMBL" id="FIZY01000109">
    <property type="protein sequence ID" value="CZF87020.1"/>
    <property type="molecule type" value="Genomic_DNA"/>
</dbReference>
<dbReference type="FunFam" id="1.10.275.10:FF:000001">
    <property type="entry name" value="Fumarate hydratase, mitochondrial"/>
    <property type="match status" value="1"/>
</dbReference>
<dbReference type="GO" id="GO:0006106">
    <property type="term" value="P:fumarate metabolic process"/>
    <property type="evidence" value="ECO:0007669"/>
    <property type="project" value="InterPro"/>
</dbReference>
<dbReference type="InterPro" id="IPR008948">
    <property type="entry name" value="L-Aspartase-like"/>
</dbReference>
<dbReference type="InterPro" id="IPR024083">
    <property type="entry name" value="Fumarase/histidase_N"/>
</dbReference>
<organism evidence="2 3">
    <name type="scientific">Grimontia marina</name>
    <dbReference type="NCBI Taxonomy" id="646534"/>
    <lineage>
        <taxon>Bacteria</taxon>
        <taxon>Pseudomonadati</taxon>
        <taxon>Pseudomonadota</taxon>
        <taxon>Gammaproteobacteria</taxon>
        <taxon>Vibrionales</taxon>
        <taxon>Vibrionaceae</taxon>
        <taxon>Grimontia</taxon>
    </lineage>
</organism>
<protein>
    <submittedName>
        <fullName evidence="2">Fumarate hydratase class II</fullName>
        <ecNumber evidence="2">4.2.1.2</ecNumber>
    </submittedName>
</protein>
<evidence type="ECO:0000313" key="3">
    <source>
        <dbReference type="Proteomes" id="UP000073601"/>
    </source>
</evidence>
<proteinExistence type="predicted"/>
<dbReference type="AlphaFoldDB" id="A0A128FKB9"/>
<reference evidence="3" key="1">
    <citation type="submission" date="2016-02" db="EMBL/GenBank/DDBJ databases">
        <authorList>
            <person name="Rodrigo-Torres Lidia"/>
            <person name="Arahal R.David."/>
        </authorList>
    </citation>
    <scope>NUCLEOTIDE SEQUENCE [LARGE SCALE GENOMIC DNA]</scope>
    <source>
        <strain evidence="3">CECT 8713</strain>
    </source>
</reference>
<feature type="domain" description="Fumarate lyase N-terminal" evidence="1">
    <location>
        <begin position="14"/>
        <end position="161"/>
    </location>
</feature>
<dbReference type="InterPro" id="IPR005677">
    <property type="entry name" value="Fum_hydII"/>
</dbReference>
<dbReference type="InterPro" id="IPR022761">
    <property type="entry name" value="Fumarate_lyase_N"/>
</dbReference>
<dbReference type="Gene3D" id="1.10.275.10">
    <property type="entry name" value="Fumarase/aspartase (N-terminal domain)"/>
    <property type="match status" value="1"/>
</dbReference>
<dbReference type="PANTHER" id="PTHR11444:SF22">
    <property type="entry name" value="FUMARATE HYDRATASE CLASS II"/>
    <property type="match status" value="1"/>
</dbReference>
<sequence>MTTQAFRTEKDSMGEVCVPVSALYQAQTQRAVNNFHFSRHTMPVMFIKALAHIKQAAAITNAQLGLLQGDIADAIVEASQQIIDGQHLDQFPIDVFQTGSGTSSNMNANEVIATIAGALLGDAVSPNDHVNMGQSSNDLIPTAIQVSAALMIENQLLPALRSGPQFSDMTLSD</sequence>
<evidence type="ECO:0000259" key="1">
    <source>
        <dbReference type="Pfam" id="PF00206"/>
    </source>
</evidence>
<dbReference type="PANTHER" id="PTHR11444">
    <property type="entry name" value="ASPARTATEAMMONIA/ARGININOSUCCINATE/ADENYLOSUCCINATE LYASE"/>
    <property type="match status" value="1"/>
</dbReference>
<dbReference type="SUPFAM" id="SSF48557">
    <property type="entry name" value="L-aspartase-like"/>
    <property type="match status" value="1"/>
</dbReference>
<keyword evidence="2" id="KW-0456">Lyase</keyword>
<accession>A0A128FKB9</accession>